<proteinExistence type="predicted"/>
<feature type="transmembrane region" description="Helical" evidence="1">
    <location>
        <begin position="121"/>
        <end position="138"/>
    </location>
</feature>
<dbReference type="Pfam" id="PF01478">
    <property type="entry name" value="Peptidase_A24"/>
    <property type="match status" value="1"/>
</dbReference>
<accession>A0A6J7F840</accession>
<evidence type="ECO:0000313" key="4">
    <source>
        <dbReference type="EMBL" id="CAB4769092.1"/>
    </source>
</evidence>
<dbReference type="Gene3D" id="1.20.120.1220">
    <property type="match status" value="1"/>
</dbReference>
<evidence type="ECO:0000256" key="1">
    <source>
        <dbReference type="SAM" id="Phobius"/>
    </source>
</evidence>
<dbReference type="InterPro" id="IPR000045">
    <property type="entry name" value="Prepilin_IV_endopep_pep"/>
</dbReference>
<feature type="domain" description="Prepilin type IV endopeptidase peptidase" evidence="2">
    <location>
        <begin position="12"/>
        <end position="109"/>
    </location>
</feature>
<gene>
    <name evidence="3" type="ORF">UFOPK2593_01096</name>
    <name evidence="4" type="ORF">UFOPK2894_00478</name>
    <name evidence="5" type="ORF">UFOPK3492_00227</name>
    <name evidence="6" type="ORF">UFOPK4234_00459</name>
    <name evidence="7" type="ORF">UFOPK4295_00262</name>
</gene>
<evidence type="ECO:0000313" key="7">
    <source>
        <dbReference type="EMBL" id="CAB5045476.1"/>
    </source>
</evidence>
<keyword evidence="1" id="KW-0812">Transmembrane</keyword>
<keyword evidence="1" id="KW-0472">Membrane</keyword>
<dbReference type="AlphaFoldDB" id="A0A6J7F840"/>
<name>A0A6J7F840_9ZZZZ</name>
<keyword evidence="1" id="KW-1133">Transmembrane helix</keyword>
<feature type="transmembrane region" description="Helical" evidence="1">
    <location>
        <begin position="5"/>
        <end position="22"/>
    </location>
</feature>
<evidence type="ECO:0000313" key="5">
    <source>
        <dbReference type="EMBL" id="CAB4889565.1"/>
    </source>
</evidence>
<evidence type="ECO:0000313" key="3">
    <source>
        <dbReference type="EMBL" id="CAB4709629.1"/>
    </source>
</evidence>
<evidence type="ECO:0000313" key="6">
    <source>
        <dbReference type="EMBL" id="CAB5036535.1"/>
    </source>
</evidence>
<dbReference type="EMBL" id="CAEZXW010000077">
    <property type="protein sequence ID" value="CAB4709629.1"/>
    <property type="molecule type" value="Genomic_DNA"/>
</dbReference>
<dbReference type="EMBL" id="CAFBQF010000008">
    <property type="protein sequence ID" value="CAB5045476.1"/>
    <property type="molecule type" value="Genomic_DNA"/>
</dbReference>
<sequence>MHQRIIEVSGALIFLIGLSFWDIRTMRIPHRVTLFFFLWEVVFTVVSRDFATKALWFALLIALLWGVLALALGMGGGDFKLLFPLALLLRSPMAFLFMLSLAASLGGAFSLVRRYRLSKSVPFAPFLAVSTLVTLFYQG</sequence>
<reference evidence="5" key="1">
    <citation type="submission" date="2020-05" db="EMBL/GenBank/DDBJ databases">
        <authorList>
            <person name="Chiriac C."/>
            <person name="Salcher M."/>
            <person name="Ghai R."/>
            <person name="Kavagutti S V."/>
        </authorList>
    </citation>
    <scope>NUCLEOTIDE SEQUENCE</scope>
</reference>
<dbReference type="GO" id="GO:0004190">
    <property type="term" value="F:aspartic-type endopeptidase activity"/>
    <property type="evidence" value="ECO:0007669"/>
    <property type="project" value="InterPro"/>
</dbReference>
<feature type="transmembrane region" description="Helical" evidence="1">
    <location>
        <begin position="54"/>
        <end position="73"/>
    </location>
</feature>
<organism evidence="5">
    <name type="scientific">freshwater metagenome</name>
    <dbReference type="NCBI Taxonomy" id="449393"/>
    <lineage>
        <taxon>unclassified sequences</taxon>
        <taxon>metagenomes</taxon>
        <taxon>ecological metagenomes</taxon>
    </lineage>
</organism>
<feature type="transmembrane region" description="Helical" evidence="1">
    <location>
        <begin position="93"/>
        <end position="112"/>
    </location>
</feature>
<dbReference type="GO" id="GO:0016020">
    <property type="term" value="C:membrane"/>
    <property type="evidence" value="ECO:0007669"/>
    <property type="project" value="InterPro"/>
</dbReference>
<evidence type="ECO:0000259" key="2">
    <source>
        <dbReference type="Pfam" id="PF01478"/>
    </source>
</evidence>
<dbReference type="EMBL" id="CAFBQA010000015">
    <property type="protein sequence ID" value="CAB5036535.1"/>
    <property type="molecule type" value="Genomic_DNA"/>
</dbReference>
<dbReference type="EMBL" id="CAEZZQ010000021">
    <property type="protein sequence ID" value="CAB4769092.1"/>
    <property type="molecule type" value="Genomic_DNA"/>
</dbReference>
<dbReference type="EMBL" id="CAFBMD010000008">
    <property type="protein sequence ID" value="CAB4889565.1"/>
    <property type="molecule type" value="Genomic_DNA"/>
</dbReference>
<protein>
    <submittedName>
        <fullName evidence="5">Unannotated protein</fullName>
    </submittedName>
</protein>
<feature type="transmembrane region" description="Helical" evidence="1">
    <location>
        <begin position="28"/>
        <end position="47"/>
    </location>
</feature>